<dbReference type="GO" id="GO:0042732">
    <property type="term" value="P:D-xylose metabolic process"/>
    <property type="evidence" value="ECO:0007669"/>
    <property type="project" value="InterPro"/>
</dbReference>
<organism evidence="6 7">
    <name type="scientific">Granulicella rosea</name>
    <dbReference type="NCBI Taxonomy" id="474952"/>
    <lineage>
        <taxon>Bacteria</taxon>
        <taxon>Pseudomonadati</taxon>
        <taxon>Acidobacteriota</taxon>
        <taxon>Terriglobia</taxon>
        <taxon>Terriglobales</taxon>
        <taxon>Acidobacteriaceae</taxon>
        <taxon>Granulicella</taxon>
    </lineage>
</organism>
<evidence type="ECO:0000256" key="3">
    <source>
        <dbReference type="ARBA" id="ARBA00023027"/>
    </source>
</evidence>
<dbReference type="Proteomes" id="UP000198356">
    <property type="component" value="Unassembled WGS sequence"/>
</dbReference>
<comment type="cofactor">
    <cofactor evidence="1">
        <name>NAD(+)</name>
        <dbReference type="ChEBI" id="CHEBI:57540"/>
    </cofactor>
</comment>
<sequence>MPPLPQEDLDLILRETAPLWDELRSQRIFLTGGTGFFGCWLVESFLHINRALRLNASITVLTRGPEAFARKCPHLVLDTALTLVKGDVRTFDPPIGSYAYVIHAATAASAAQLAEEPLAMLSTILDGTARVLEFAATHGARKLLLTSSGAVYGRQPAGLSHIGEDYTGAPNPLDPASVYAEGKRTSELMCALLASSVPVEIKIARCFAFVGPHLPLDTHFAIGNFIADALAGRPIRIAGDGTPARSYLYAADLAIWLWTMLLRAPSLEAFNVGSEEALSIRDLARSVAQILNPATEIHVARAPGAGPQHRYIPSTQKAQTKLNLKQHVPFEEAIRRTAEWHSAQER</sequence>
<protein>
    <submittedName>
        <fullName evidence="6">dTDP-glucose 4,6-dehydratase</fullName>
    </submittedName>
</protein>
<dbReference type="GO" id="GO:0005737">
    <property type="term" value="C:cytoplasm"/>
    <property type="evidence" value="ECO:0007669"/>
    <property type="project" value="TreeGrafter"/>
</dbReference>
<evidence type="ECO:0000313" key="6">
    <source>
        <dbReference type="EMBL" id="SNS98407.1"/>
    </source>
</evidence>
<dbReference type="OrthoDB" id="9811743at2"/>
<dbReference type="InterPro" id="IPR001509">
    <property type="entry name" value="Epimerase_deHydtase"/>
</dbReference>
<evidence type="ECO:0000256" key="2">
    <source>
        <dbReference type="ARBA" id="ARBA00022793"/>
    </source>
</evidence>
<feature type="domain" description="NAD-dependent epimerase/dehydratase" evidence="5">
    <location>
        <begin position="28"/>
        <end position="273"/>
    </location>
</feature>
<keyword evidence="4" id="KW-0456">Lyase</keyword>
<dbReference type="Gene3D" id="3.40.50.720">
    <property type="entry name" value="NAD(P)-binding Rossmann-like Domain"/>
    <property type="match status" value="1"/>
</dbReference>
<dbReference type="Pfam" id="PF01370">
    <property type="entry name" value="Epimerase"/>
    <property type="match status" value="1"/>
</dbReference>
<keyword evidence="2" id="KW-0210">Decarboxylase</keyword>
<reference evidence="6 7" key="1">
    <citation type="submission" date="2017-06" db="EMBL/GenBank/DDBJ databases">
        <authorList>
            <person name="Kim H.J."/>
            <person name="Triplett B.A."/>
        </authorList>
    </citation>
    <scope>NUCLEOTIDE SEQUENCE [LARGE SCALE GENOMIC DNA]</scope>
    <source>
        <strain evidence="6 7">DSM 18704</strain>
    </source>
</reference>
<proteinExistence type="predicted"/>
<dbReference type="EMBL" id="FZOU01000003">
    <property type="protein sequence ID" value="SNS98407.1"/>
    <property type="molecule type" value="Genomic_DNA"/>
</dbReference>
<dbReference type="GO" id="GO:0048040">
    <property type="term" value="F:UDP-glucuronate decarboxylase activity"/>
    <property type="evidence" value="ECO:0007669"/>
    <property type="project" value="TreeGrafter"/>
</dbReference>
<accession>A0A239IXQ5</accession>
<keyword evidence="3" id="KW-0520">NAD</keyword>
<evidence type="ECO:0000256" key="1">
    <source>
        <dbReference type="ARBA" id="ARBA00001911"/>
    </source>
</evidence>
<dbReference type="SUPFAM" id="SSF51735">
    <property type="entry name" value="NAD(P)-binding Rossmann-fold domains"/>
    <property type="match status" value="1"/>
</dbReference>
<evidence type="ECO:0000256" key="4">
    <source>
        <dbReference type="ARBA" id="ARBA00023239"/>
    </source>
</evidence>
<keyword evidence="7" id="KW-1185">Reference proteome</keyword>
<name>A0A239IXQ5_9BACT</name>
<evidence type="ECO:0000313" key="7">
    <source>
        <dbReference type="Proteomes" id="UP000198356"/>
    </source>
</evidence>
<evidence type="ECO:0000259" key="5">
    <source>
        <dbReference type="Pfam" id="PF01370"/>
    </source>
</evidence>
<dbReference type="RefSeq" id="WP_089408442.1">
    <property type="nucleotide sequence ID" value="NZ_FZOU01000003.1"/>
</dbReference>
<dbReference type="InterPro" id="IPR036291">
    <property type="entry name" value="NAD(P)-bd_dom_sf"/>
</dbReference>
<dbReference type="AlphaFoldDB" id="A0A239IXQ5"/>
<dbReference type="GO" id="GO:0070403">
    <property type="term" value="F:NAD+ binding"/>
    <property type="evidence" value="ECO:0007669"/>
    <property type="project" value="InterPro"/>
</dbReference>
<dbReference type="InterPro" id="IPR044516">
    <property type="entry name" value="UXS-like"/>
</dbReference>
<dbReference type="PANTHER" id="PTHR43078">
    <property type="entry name" value="UDP-GLUCURONIC ACID DECARBOXYLASE-RELATED"/>
    <property type="match status" value="1"/>
</dbReference>
<dbReference type="PANTHER" id="PTHR43078:SF6">
    <property type="entry name" value="UDP-GLUCURONIC ACID DECARBOXYLASE 1"/>
    <property type="match status" value="1"/>
</dbReference>
<gene>
    <name evidence="6" type="ORF">SAMN05421770_103339</name>
</gene>